<dbReference type="GO" id="GO:0005886">
    <property type="term" value="C:plasma membrane"/>
    <property type="evidence" value="ECO:0007669"/>
    <property type="project" value="UniProtKB-SubCell"/>
</dbReference>
<comment type="similarity">
    <text evidence="8">Belongs to the MntP (TC 9.B.29) family.</text>
</comment>
<name>A0A1T0CJR6_9GAMM</name>
<keyword evidence="3 8" id="KW-0812">Transmembrane</keyword>
<evidence type="ECO:0000256" key="8">
    <source>
        <dbReference type="HAMAP-Rule" id="MF_01521"/>
    </source>
</evidence>
<dbReference type="PANTHER" id="PTHR35529:SF1">
    <property type="entry name" value="MANGANESE EFFLUX PUMP MNTP-RELATED"/>
    <property type="match status" value="1"/>
</dbReference>
<evidence type="ECO:0000256" key="7">
    <source>
        <dbReference type="ARBA" id="ARBA00023211"/>
    </source>
</evidence>
<dbReference type="OrthoDB" id="9811590at2"/>
<dbReference type="Proteomes" id="UP000191094">
    <property type="component" value="Unassembled WGS sequence"/>
</dbReference>
<comment type="caution">
    <text evidence="8">Lacks conserved residue(s) required for the propagation of feature annotation.</text>
</comment>
<evidence type="ECO:0000256" key="6">
    <source>
        <dbReference type="ARBA" id="ARBA00023136"/>
    </source>
</evidence>
<comment type="subcellular location">
    <subcellularLocation>
        <location evidence="8">Cell membrane</location>
        <topology evidence="8">Multi-pass membrane protein</topology>
    </subcellularLocation>
</comment>
<dbReference type="InterPro" id="IPR022929">
    <property type="entry name" value="Put_MntP"/>
</dbReference>
<feature type="transmembrane region" description="Helical" evidence="8">
    <location>
        <begin position="33"/>
        <end position="54"/>
    </location>
</feature>
<dbReference type="GO" id="GO:0005384">
    <property type="term" value="F:manganese ion transmembrane transporter activity"/>
    <property type="evidence" value="ECO:0007669"/>
    <property type="project" value="UniProtKB-UniRule"/>
</dbReference>
<reference evidence="9 10" key="1">
    <citation type="submission" date="2017-02" db="EMBL/GenBank/DDBJ databases">
        <title>Draft genome sequence of Moraxella lincolnii CCUG 9405T type strain.</title>
        <authorList>
            <person name="Salva-Serra F."/>
            <person name="Engstrom-Jakobsson H."/>
            <person name="Thorell K."/>
            <person name="Jaen-Luchoro D."/>
            <person name="Gonzales-Siles L."/>
            <person name="Karlsson R."/>
            <person name="Yazdan S."/>
            <person name="Boulund F."/>
            <person name="Johnning A."/>
            <person name="Engstrand L."/>
            <person name="Kristiansson E."/>
            <person name="Moore E."/>
        </authorList>
    </citation>
    <scope>NUCLEOTIDE SEQUENCE [LARGE SCALE GENOMIC DNA]</scope>
    <source>
        <strain evidence="9 10">CCUG 9405</strain>
    </source>
</reference>
<keyword evidence="7 8" id="KW-0464">Manganese</keyword>
<keyword evidence="5 8" id="KW-0406">Ion transport</keyword>
<feature type="transmembrane region" description="Helical" evidence="8">
    <location>
        <begin position="137"/>
        <end position="157"/>
    </location>
</feature>
<dbReference type="STRING" id="90241.B0682_01915"/>
<gene>
    <name evidence="8" type="primary">mntP</name>
    <name evidence="9" type="ORF">B0682_01915</name>
</gene>
<evidence type="ECO:0000313" key="10">
    <source>
        <dbReference type="Proteomes" id="UP000191094"/>
    </source>
</evidence>
<evidence type="ECO:0000256" key="2">
    <source>
        <dbReference type="ARBA" id="ARBA00022475"/>
    </source>
</evidence>
<keyword evidence="2 8" id="KW-1003">Cell membrane</keyword>
<protein>
    <recommendedName>
        <fullName evidence="8">Putative manganese efflux pump MntP</fullName>
    </recommendedName>
</protein>
<feature type="transmembrane region" description="Helical" evidence="8">
    <location>
        <begin position="66"/>
        <end position="84"/>
    </location>
</feature>
<dbReference type="EMBL" id="MUYT01000002">
    <property type="protein sequence ID" value="OOS22564.1"/>
    <property type="molecule type" value="Genomic_DNA"/>
</dbReference>
<evidence type="ECO:0000256" key="5">
    <source>
        <dbReference type="ARBA" id="ARBA00023065"/>
    </source>
</evidence>
<feature type="transmembrane region" description="Helical" evidence="8">
    <location>
        <begin position="169"/>
        <end position="187"/>
    </location>
</feature>
<evidence type="ECO:0000256" key="4">
    <source>
        <dbReference type="ARBA" id="ARBA00022989"/>
    </source>
</evidence>
<organism evidence="9 10">
    <name type="scientific">Lwoffella lincolnii</name>
    <dbReference type="NCBI Taxonomy" id="90241"/>
    <lineage>
        <taxon>Bacteria</taxon>
        <taxon>Pseudomonadati</taxon>
        <taxon>Pseudomonadota</taxon>
        <taxon>Gammaproteobacteria</taxon>
        <taxon>Moraxellales</taxon>
        <taxon>Moraxellaceae</taxon>
        <taxon>Lwoffella</taxon>
    </lineage>
</organism>
<dbReference type="HAMAP" id="MF_01521">
    <property type="entry name" value="MntP_pump"/>
    <property type="match status" value="1"/>
</dbReference>
<evidence type="ECO:0000313" key="9">
    <source>
        <dbReference type="EMBL" id="OOS22564.1"/>
    </source>
</evidence>
<dbReference type="AlphaFoldDB" id="A0A1T0CJR6"/>
<proteinExistence type="inferred from homology"/>
<comment type="function">
    <text evidence="8">Probably functions as a manganese efflux pump.</text>
</comment>
<accession>A0A1T0CJR6</accession>
<evidence type="ECO:0000256" key="3">
    <source>
        <dbReference type="ARBA" id="ARBA00022692"/>
    </source>
</evidence>
<keyword evidence="6 8" id="KW-0472">Membrane</keyword>
<dbReference type="InterPro" id="IPR003810">
    <property type="entry name" value="Mntp/YtaF"/>
</dbReference>
<dbReference type="PANTHER" id="PTHR35529">
    <property type="entry name" value="MANGANESE EFFLUX PUMP MNTP-RELATED"/>
    <property type="match status" value="1"/>
</dbReference>
<sequence>MSELILLAMALPMDAFAVSLGLGAKKREHAVRIALLAGVYFGVFQGMMPLLGYLSGRSVLGFIENIAPWVACVILLGLGGKMLYEAFGKDKDDDKNDSDDQHKPFMSQKTMLMLAVATSIDAMAAGFTLNLMPINPWLACAIIAVVTGVLSFVGVFLGSQSGTWLESKAEIFGGFVLMFVGLKMVLLN</sequence>
<keyword evidence="10" id="KW-1185">Reference proteome</keyword>
<comment type="caution">
    <text evidence="9">The sequence shown here is derived from an EMBL/GenBank/DDBJ whole genome shotgun (WGS) entry which is preliminary data.</text>
</comment>
<dbReference type="Pfam" id="PF02659">
    <property type="entry name" value="Mntp"/>
    <property type="match status" value="1"/>
</dbReference>
<keyword evidence="4 8" id="KW-1133">Transmembrane helix</keyword>
<dbReference type="RefSeq" id="WP_078306415.1">
    <property type="nucleotide sequence ID" value="NZ_CP147511.1"/>
</dbReference>
<keyword evidence="1 8" id="KW-0813">Transport</keyword>
<evidence type="ECO:0000256" key="1">
    <source>
        <dbReference type="ARBA" id="ARBA00022448"/>
    </source>
</evidence>